<reference evidence="4 5" key="1">
    <citation type="submission" date="2018-02" db="EMBL/GenBank/DDBJ databases">
        <authorList>
            <person name="Cohen D.B."/>
            <person name="Kent A.D."/>
        </authorList>
    </citation>
    <scope>NUCLEOTIDE SEQUENCE [LARGE SCALE GENOMIC DNA]</scope>
    <source>
        <strain evidence="4">1</strain>
    </source>
</reference>
<dbReference type="Proteomes" id="UP000238164">
    <property type="component" value="Chromosome 1"/>
</dbReference>
<keyword evidence="3" id="KW-1133">Transmembrane helix</keyword>
<evidence type="ECO:0000313" key="5">
    <source>
        <dbReference type="Proteomes" id="UP000238164"/>
    </source>
</evidence>
<gene>
    <name evidence="4" type="primary">melB</name>
    <name evidence="4" type="ORF">MPLG2_0059</name>
</gene>
<dbReference type="InterPro" id="IPR039672">
    <property type="entry name" value="MFS_2"/>
</dbReference>
<sequence>MTPSPGSPDALFARNRWTFGIGTLGRDMVYALVSLYLIFFLTEVLNASDTFMWWAGWLILAARLFDAVMDIVMGSIVDNTRSRWGHYKPWILAGALASSVCTVLLFTDLHLPDAAYVAVFALLYLLWGLTWTMNDIPYWSLLPALTLDQQQRERIGALAKIFSTIGLFSVVVAILPVTKGLGNDTRAWLLFTAGVVVIMLAGQAVTLIGVREPKLAVEQPKVTLRELWSVVVGNDQLLWTAISMVLFMTGYVTTTSFGTYFFKYAYRDENMYTPFGAVLGVAQLTGFLIFPLFRRRFSRRTLYTAATGSIVAGYVLFFFSPMNMIWIGIAGLMLFVGQAFVVLLMLVFITDCIEYGHWKLGRRNAAVTFALQPFINKVGAALATQIVSVVVIVSGINSAPTPDDVSANGLLLMRMAMLVLPLILIVAGYLIYRAKYRIDEAFYARIVADLRERGQLTTDQGVGEQAR</sequence>
<evidence type="ECO:0000256" key="2">
    <source>
        <dbReference type="ARBA" id="ARBA00022847"/>
    </source>
</evidence>
<dbReference type="KEGG" id="mgg:MPLG2_0059"/>
<dbReference type="GO" id="GO:0008643">
    <property type="term" value="P:carbohydrate transport"/>
    <property type="evidence" value="ECO:0007669"/>
    <property type="project" value="InterPro"/>
</dbReference>
<feature type="transmembrane region" description="Helical" evidence="3">
    <location>
        <begin position="51"/>
        <end position="77"/>
    </location>
</feature>
<keyword evidence="2" id="KW-0769">Symport</keyword>
<feature type="transmembrane region" description="Helical" evidence="3">
    <location>
        <begin position="272"/>
        <end position="290"/>
    </location>
</feature>
<feature type="transmembrane region" description="Helical" evidence="3">
    <location>
        <begin position="187"/>
        <end position="210"/>
    </location>
</feature>
<evidence type="ECO:0000313" key="4">
    <source>
        <dbReference type="EMBL" id="SPD85095.1"/>
    </source>
</evidence>
<dbReference type="Gene3D" id="1.20.1250.20">
    <property type="entry name" value="MFS general substrate transporter like domains"/>
    <property type="match status" value="1"/>
</dbReference>
<organism evidence="4 5">
    <name type="scientific">Micropruina glycogenica</name>
    <dbReference type="NCBI Taxonomy" id="75385"/>
    <lineage>
        <taxon>Bacteria</taxon>
        <taxon>Bacillati</taxon>
        <taxon>Actinomycetota</taxon>
        <taxon>Actinomycetes</taxon>
        <taxon>Propionibacteriales</taxon>
        <taxon>Nocardioidaceae</taxon>
        <taxon>Micropruina</taxon>
    </lineage>
</organism>
<dbReference type="AlphaFoldDB" id="A0A2N9JC79"/>
<feature type="transmembrane region" description="Helical" evidence="3">
    <location>
        <begin position="374"/>
        <end position="399"/>
    </location>
</feature>
<name>A0A2N9JC79_9ACTN</name>
<evidence type="ECO:0000256" key="3">
    <source>
        <dbReference type="SAM" id="Phobius"/>
    </source>
</evidence>
<feature type="transmembrane region" description="Helical" evidence="3">
    <location>
        <begin position="115"/>
        <end position="134"/>
    </location>
</feature>
<feature type="transmembrane region" description="Helical" evidence="3">
    <location>
        <begin position="302"/>
        <end position="319"/>
    </location>
</feature>
<dbReference type="GO" id="GO:0005886">
    <property type="term" value="C:plasma membrane"/>
    <property type="evidence" value="ECO:0007669"/>
    <property type="project" value="TreeGrafter"/>
</dbReference>
<keyword evidence="1" id="KW-0813">Transport</keyword>
<proteinExistence type="predicted"/>
<dbReference type="SUPFAM" id="SSF103473">
    <property type="entry name" value="MFS general substrate transporter"/>
    <property type="match status" value="1"/>
</dbReference>
<feature type="transmembrane region" description="Helical" evidence="3">
    <location>
        <begin position="28"/>
        <end position="45"/>
    </location>
</feature>
<dbReference type="RefSeq" id="WP_105184410.1">
    <property type="nucleotide sequence ID" value="NZ_BAAAGO010000016.1"/>
</dbReference>
<evidence type="ECO:0000256" key="1">
    <source>
        <dbReference type="ARBA" id="ARBA00022448"/>
    </source>
</evidence>
<dbReference type="NCBIfam" id="TIGR00792">
    <property type="entry name" value="gph"/>
    <property type="match status" value="1"/>
</dbReference>
<dbReference type="GO" id="GO:0006814">
    <property type="term" value="P:sodium ion transport"/>
    <property type="evidence" value="ECO:0007669"/>
    <property type="project" value="InterPro"/>
</dbReference>
<feature type="transmembrane region" description="Helical" evidence="3">
    <location>
        <begin position="89"/>
        <end position="109"/>
    </location>
</feature>
<dbReference type="OrthoDB" id="181905at2"/>
<keyword evidence="3" id="KW-0472">Membrane</keyword>
<accession>A0A2N9JC79</accession>
<dbReference type="EMBL" id="LT985188">
    <property type="protein sequence ID" value="SPD85095.1"/>
    <property type="molecule type" value="Genomic_DNA"/>
</dbReference>
<feature type="transmembrane region" description="Helical" evidence="3">
    <location>
        <begin position="325"/>
        <end position="353"/>
    </location>
</feature>
<dbReference type="CDD" id="cd17332">
    <property type="entry name" value="MFS_MelB_like"/>
    <property type="match status" value="1"/>
</dbReference>
<dbReference type="Pfam" id="PF13347">
    <property type="entry name" value="MFS_2"/>
    <property type="match status" value="1"/>
</dbReference>
<protein>
    <submittedName>
        <fullName evidence="4">Melibiose carrier protein</fullName>
    </submittedName>
</protein>
<feature type="transmembrane region" description="Helical" evidence="3">
    <location>
        <begin position="155"/>
        <end position="175"/>
    </location>
</feature>
<dbReference type="PANTHER" id="PTHR11328:SF36">
    <property type="entry name" value="MELIBIOSE PERMEASE"/>
    <property type="match status" value="1"/>
</dbReference>
<dbReference type="PANTHER" id="PTHR11328">
    <property type="entry name" value="MAJOR FACILITATOR SUPERFAMILY DOMAIN-CONTAINING PROTEIN"/>
    <property type="match status" value="1"/>
</dbReference>
<dbReference type="GO" id="GO:0015293">
    <property type="term" value="F:symporter activity"/>
    <property type="evidence" value="ECO:0007669"/>
    <property type="project" value="UniProtKB-KW"/>
</dbReference>
<dbReference type="InterPro" id="IPR001927">
    <property type="entry name" value="Na/Gal_symport"/>
</dbReference>
<keyword evidence="3" id="KW-0812">Transmembrane</keyword>
<dbReference type="InterPro" id="IPR036259">
    <property type="entry name" value="MFS_trans_sf"/>
</dbReference>
<feature type="transmembrane region" description="Helical" evidence="3">
    <location>
        <begin position="411"/>
        <end position="432"/>
    </location>
</feature>
<feature type="transmembrane region" description="Helical" evidence="3">
    <location>
        <begin position="231"/>
        <end position="252"/>
    </location>
</feature>
<keyword evidence="5" id="KW-1185">Reference proteome</keyword>